<proteinExistence type="predicted"/>
<dbReference type="AlphaFoldDB" id="A0AAD8R660"/>
<gene>
    <name evidence="1" type="ORF">QYE76_021200</name>
</gene>
<reference evidence="1" key="1">
    <citation type="submission" date="2023-07" db="EMBL/GenBank/DDBJ databases">
        <title>A chromosome-level genome assembly of Lolium multiflorum.</title>
        <authorList>
            <person name="Chen Y."/>
            <person name="Copetti D."/>
            <person name="Kolliker R."/>
            <person name="Studer B."/>
        </authorList>
    </citation>
    <scope>NUCLEOTIDE SEQUENCE</scope>
    <source>
        <strain evidence="1">02402/16</strain>
        <tissue evidence="1">Leaf</tissue>
    </source>
</reference>
<protein>
    <submittedName>
        <fullName evidence="1">Uncharacterized protein</fullName>
    </submittedName>
</protein>
<sequence>MGSAAASLNVFQAADILVGPRGKLLVNSSADALSMAIESGNLIRALLQKNKGVMSRLHAMIFSKDNQEKSLEQLTDAFTVDTEGTIEVTPVPSFVEGSSANVSENDQLQRMKTRILQMEKDMCGIHAMAAIIKKKGEIAIDAKRYALGELQKTTESLNFIALNLSEENKRVHERVDALTSLAHLMKSSRRINRRLLLSQSFKIGCIKFTDSSTSVILA</sequence>
<evidence type="ECO:0000313" key="2">
    <source>
        <dbReference type="Proteomes" id="UP001231189"/>
    </source>
</evidence>
<organism evidence="1 2">
    <name type="scientific">Lolium multiflorum</name>
    <name type="common">Italian ryegrass</name>
    <name type="synonym">Lolium perenne subsp. multiflorum</name>
    <dbReference type="NCBI Taxonomy" id="4521"/>
    <lineage>
        <taxon>Eukaryota</taxon>
        <taxon>Viridiplantae</taxon>
        <taxon>Streptophyta</taxon>
        <taxon>Embryophyta</taxon>
        <taxon>Tracheophyta</taxon>
        <taxon>Spermatophyta</taxon>
        <taxon>Magnoliopsida</taxon>
        <taxon>Liliopsida</taxon>
        <taxon>Poales</taxon>
        <taxon>Poaceae</taxon>
        <taxon>BOP clade</taxon>
        <taxon>Pooideae</taxon>
        <taxon>Poodae</taxon>
        <taxon>Poeae</taxon>
        <taxon>Poeae Chloroplast Group 2 (Poeae type)</taxon>
        <taxon>Loliodinae</taxon>
        <taxon>Loliinae</taxon>
        <taxon>Lolium</taxon>
    </lineage>
</organism>
<keyword evidence="2" id="KW-1185">Reference proteome</keyword>
<name>A0AAD8R660_LOLMU</name>
<dbReference type="Proteomes" id="UP001231189">
    <property type="component" value="Unassembled WGS sequence"/>
</dbReference>
<dbReference type="EMBL" id="JAUUTY010000006">
    <property type="protein sequence ID" value="KAK1615683.1"/>
    <property type="molecule type" value="Genomic_DNA"/>
</dbReference>
<accession>A0AAD8R660</accession>
<evidence type="ECO:0000313" key="1">
    <source>
        <dbReference type="EMBL" id="KAK1615683.1"/>
    </source>
</evidence>
<comment type="caution">
    <text evidence="1">The sequence shown here is derived from an EMBL/GenBank/DDBJ whole genome shotgun (WGS) entry which is preliminary data.</text>
</comment>